<keyword evidence="2" id="KW-1185">Reference proteome</keyword>
<organism evidence="1 2">
    <name type="scientific">Protea cynaroides</name>
    <dbReference type="NCBI Taxonomy" id="273540"/>
    <lineage>
        <taxon>Eukaryota</taxon>
        <taxon>Viridiplantae</taxon>
        <taxon>Streptophyta</taxon>
        <taxon>Embryophyta</taxon>
        <taxon>Tracheophyta</taxon>
        <taxon>Spermatophyta</taxon>
        <taxon>Magnoliopsida</taxon>
        <taxon>Proteales</taxon>
        <taxon>Proteaceae</taxon>
        <taxon>Protea</taxon>
    </lineage>
</organism>
<dbReference type="PANTHER" id="PTHR46328">
    <property type="entry name" value="FAR-RED IMPAIRED RESPONSIVE (FAR1) FAMILY PROTEIN-RELATED"/>
    <property type="match status" value="1"/>
</dbReference>
<protein>
    <recommendedName>
        <fullName evidence="3">FAR1 domain-containing protein</fullName>
    </recommendedName>
</protein>
<sequence length="158" mass="17886">MEPLFIERSIYGEGDGLECRNNVADFDRRKSDSDEELGDIGTGLDAVEGITITEGQVFPSYEVAFEHYVQYAKTHGFAVRKQRTFNRDWGDKGVYRKDFVCFKACNDEKKANAIEDSVHHNKESTHDDMIDVSNNSVTEALGDLVNGYNDYENPQCSL</sequence>
<reference evidence="1" key="1">
    <citation type="journal article" date="2023" name="Plant J.">
        <title>The genome of the king protea, Protea cynaroides.</title>
        <authorList>
            <person name="Chang J."/>
            <person name="Duong T.A."/>
            <person name="Schoeman C."/>
            <person name="Ma X."/>
            <person name="Roodt D."/>
            <person name="Barker N."/>
            <person name="Li Z."/>
            <person name="Van de Peer Y."/>
            <person name="Mizrachi E."/>
        </authorList>
    </citation>
    <scope>NUCLEOTIDE SEQUENCE</scope>
    <source>
        <tissue evidence="1">Young leaves</tissue>
    </source>
</reference>
<dbReference type="AlphaFoldDB" id="A0A9Q0K728"/>
<dbReference type="EMBL" id="JAMYWD010000007">
    <property type="protein sequence ID" value="KAJ4964758.1"/>
    <property type="molecule type" value="Genomic_DNA"/>
</dbReference>
<proteinExistence type="predicted"/>
<comment type="caution">
    <text evidence="1">The sequence shown here is derived from an EMBL/GenBank/DDBJ whole genome shotgun (WGS) entry which is preliminary data.</text>
</comment>
<evidence type="ECO:0000313" key="1">
    <source>
        <dbReference type="EMBL" id="KAJ4964758.1"/>
    </source>
</evidence>
<gene>
    <name evidence="1" type="ORF">NE237_016607</name>
</gene>
<evidence type="ECO:0008006" key="3">
    <source>
        <dbReference type="Google" id="ProtNLM"/>
    </source>
</evidence>
<dbReference type="OrthoDB" id="1435710at2759"/>
<evidence type="ECO:0000313" key="2">
    <source>
        <dbReference type="Proteomes" id="UP001141806"/>
    </source>
</evidence>
<name>A0A9Q0K728_9MAGN</name>
<dbReference type="Proteomes" id="UP001141806">
    <property type="component" value="Unassembled WGS sequence"/>
</dbReference>
<accession>A0A9Q0K728</accession>